<protein>
    <recommendedName>
        <fullName evidence="7">mannonate dehydratase</fullName>
        <ecNumber evidence="7">4.2.1.8</ecNumber>
    </recommendedName>
</protein>
<comment type="catalytic activity">
    <reaction evidence="1">
        <text>D-mannonate = 2-dehydro-3-deoxy-D-gluconate + H2O</text>
        <dbReference type="Rhea" id="RHEA:20097"/>
        <dbReference type="ChEBI" id="CHEBI:15377"/>
        <dbReference type="ChEBI" id="CHEBI:17767"/>
        <dbReference type="ChEBI" id="CHEBI:57990"/>
        <dbReference type="EC" id="4.2.1.8"/>
    </reaction>
</comment>
<evidence type="ECO:0000256" key="1">
    <source>
        <dbReference type="ARBA" id="ARBA00001794"/>
    </source>
</evidence>
<evidence type="ECO:0000256" key="2">
    <source>
        <dbReference type="ARBA" id="ARBA00001936"/>
    </source>
</evidence>
<evidence type="ECO:0000256" key="6">
    <source>
        <dbReference type="ARBA" id="ARBA00007389"/>
    </source>
</evidence>
<dbReference type="PANTHER" id="PTHR30387:SF2">
    <property type="entry name" value="MANNONATE DEHYDRATASE"/>
    <property type="match status" value="1"/>
</dbReference>
<proteinExistence type="inferred from homology"/>
<feature type="region of interest" description="Disordered" evidence="11">
    <location>
        <begin position="85"/>
        <end position="110"/>
    </location>
</feature>
<dbReference type="PANTHER" id="PTHR30387">
    <property type="entry name" value="MANNONATE DEHYDRATASE"/>
    <property type="match status" value="1"/>
</dbReference>
<dbReference type="EMBL" id="FQZN01000002">
    <property type="protein sequence ID" value="SHI41204.1"/>
    <property type="molecule type" value="Genomic_DNA"/>
</dbReference>
<gene>
    <name evidence="12" type="ORF">SAMN05444350_10273</name>
</gene>
<dbReference type="Pfam" id="PF03786">
    <property type="entry name" value="UxuA"/>
    <property type="match status" value="1"/>
</dbReference>
<comment type="cofactor">
    <cofactor evidence="2">
        <name>Mn(2+)</name>
        <dbReference type="ChEBI" id="CHEBI:29035"/>
    </cofactor>
</comment>
<dbReference type="GO" id="GO:0042840">
    <property type="term" value="P:D-glucuronate catabolic process"/>
    <property type="evidence" value="ECO:0007669"/>
    <property type="project" value="TreeGrafter"/>
</dbReference>
<keyword evidence="13" id="KW-1185">Reference proteome</keyword>
<keyword evidence="8" id="KW-0408">Iron</keyword>
<reference evidence="13" key="1">
    <citation type="submission" date="2016-11" db="EMBL/GenBank/DDBJ databases">
        <authorList>
            <person name="Varghese N."/>
            <person name="Submissions S."/>
        </authorList>
    </citation>
    <scope>NUCLEOTIDE SEQUENCE [LARGE SCALE GENOMIC DNA]</scope>
    <source>
        <strain evidence="13">DSM 26884</strain>
    </source>
</reference>
<keyword evidence="9" id="KW-0464">Manganese</keyword>
<organism evidence="12 13">
    <name type="scientific">Bacteroides stercorirosoris</name>
    <dbReference type="NCBI Taxonomy" id="871324"/>
    <lineage>
        <taxon>Bacteria</taxon>
        <taxon>Pseudomonadati</taxon>
        <taxon>Bacteroidota</taxon>
        <taxon>Bacteroidia</taxon>
        <taxon>Bacteroidales</taxon>
        <taxon>Bacteroidaceae</taxon>
        <taxon>Bacteroides</taxon>
    </lineage>
</organism>
<dbReference type="SUPFAM" id="SSF51658">
    <property type="entry name" value="Xylose isomerase-like"/>
    <property type="match status" value="1"/>
</dbReference>
<dbReference type="Proteomes" id="UP000184192">
    <property type="component" value="Unassembled WGS sequence"/>
</dbReference>
<comment type="pathway">
    <text evidence="5">Carbohydrate metabolism; pentose and glucuronate interconversion.</text>
</comment>
<dbReference type="InterPro" id="IPR004628">
    <property type="entry name" value="Man_deHydtase"/>
</dbReference>
<evidence type="ECO:0000256" key="4">
    <source>
        <dbReference type="ARBA" id="ARBA00002713"/>
    </source>
</evidence>
<dbReference type="EC" id="4.2.1.8" evidence="7"/>
<evidence type="ECO:0000313" key="12">
    <source>
        <dbReference type="EMBL" id="SHI41204.1"/>
    </source>
</evidence>
<feature type="compositionally biased region" description="Polar residues" evidence="11">
    <location>
        <begin position="101"/>
        <end position="110"/>
    </location>
</feature>
<evidence type="ECO:0000256" key="5">
    <source>
        <dbReference type="ARBA" id="ARBA00004892"/>
    </source>
</evidence>
<comment type="function">
    <text evidence="4">Catalyzes the dehydration of D-mannonate.</text>
</comment>
<dbReference type="GO" id="GO:0008198">
    <property type="term" value="F:ferrous iron binding"/>
    <property type="evidence" value="ECO:0007669"/>
    <property type="project" value="TreeGrafter"/>
</dbReference>
<evidence type="ECO:0000256" key="8">
    <source>
        <dbReference type="ARBA" id="ARBA00023004"/>
    </source>
</evidence>
<dbReference type="InterPro" id="IPR036237">
    <property type="entry name" value="Xyl_isomerase-like_sf"/>
</dbReference>
<dbReference type="GO" id="GO:0008927">
    <property type="term" value="F:mannonate dehydratase activity"/>
    <property type="evidence" value="ECO:0007669"/>
    <property type="project" value="UniProtKB-EC"/>
</dbReference>
<evidence type="ECO:0000256" key="11">
    <source>
        <dbReference type="SAM" id="MobiDB-lite"/>
    </source>
</evidence>
<evidence type="ECO:0000256" key="7">
    <source>
        <dbReference type="ARBA" id="ARBA00012927"/>
    </source>
</evidence>
<evidence type="ECO:0000313" key="13">
    <source>
        <dbReference type="Proteomes" id="UP000184192"/>
    </source>
</evidence>
<dbReference type="AlphaFoldDB" id="A0A1M6AXJ0"/>
<evidence type="ECO:0000256" key="10">
    <source>
        <dbReference type="ARBA" id="ARBA00023239"/>
    </source>
</evidence>
<evidence type="ECO:0000256" key="9">
    <source>
        <dbReference type="ARBA" id="ARBA00023211"/>
    </source>
</evidence>
<keyword evidence="10" id="KW-0456">Lyase</keyword>
<dbReference type="UniPathway" id="UPA00246"/>
<name>A0A1M6AXJ0_9BACE</name>
<accession>A0A1M6AXJ0</accession>
<sequence length="110" mass="12364">MFEYDFRTYSLGFSPFTKMLDKWKIQCKMPVCEEYGVNMCVHSDDPPFQVLGLPRIVTNEADIAWFLNAVDNPHNGLTFCAGSLSAGEHNTGRRNDGSGTGRNKQLKTNN</sequence>
<comment type="similarity">
    <text evidence="6">Belongs to the mannonate dehydratase family.</text>
</comment>
<dbReference type="eggNOG" id="COG1312">
    <property type="taxonomic scope" value="Bacteria"/>
</dbReference>
<dbReference type="Gene3D" id="3.20.20.150">
    <property type="entry name" value="Divalent-metal-dependent TIM barrel enzymes"/>
    <property type="match status" value="1"/>
</dbReference>
<dbReference type="GO" id="GO:0030145">
    <property type="term" value="F:manganese ion binding"/>
    <property type="evidence" value="ECO:0007669"/>
    <property type="project" value="TreeGrafter"/>
</dbReference>
<evidence type="ECO:0000256" key="3">
    <source>
        <dbReference type="ARBA" id="ARBA00001954"/>
    </source>
</evidence>
<comment type="cofactor">
    <cofactor evidence="3">
        <name>Fe(2+)</name>
        <dbReference type="ChEBI" id="CHEBI:29033"/>
    </cofactor>
</comment>